<evidence type="ECO:0000313" key="2">
    <source>
        <dbReference type="Proteomes" id="UP001148737"/>
    </source>
</evidence>
<dbReference type="EMBL" id="JANAKD010000023">
    <property type="protein sequence ID" value="KAJ3499067.1"/>
    <property type="molecule type" value="Genomic_DNA"/>
</dbReference>
<gene>
    <name evidence="1" type="ORF">NLG97_g639</name>
</gene>
<keyword evidence="2" id="KW-1185">Reference proteome</keyword>
<dbReference type="Proteomes" id="UP001148737">
    <property type="component" value="Unassembled WGS sequence"/>
</dbReference>
<accession>A0ACC1R7B2</accession>
<name>A0ACC1R7B2_9HYPO</name>
<evidence type="ECO:0000313" key="1">
    <source>
        <dbReference type="EMBL" id="KAJ3499067.1"/>
    </source>
</evidence>
<protein>
    <submittedName>
        <fullName evidence="1">Uncharacterized protein</fullName>
    </submittedName>
</protein>
<sequence length="147" mass="16251">MSQSSYSNPNTPSTAYGHAVLGIDFGIDGTTRYHAAARAALLHGDYQNAILYSNECQSCAESAGALSRGSGQNHARLKEMRADCMDISRRATDAMARERSEGDHYNWGNATAECNRERLTYEQDQERRRSSKGVLQGIWSWLTGKGK</sequence>
<organism evidence="1 2">
    <name type="scientific">Lecanicillium saksenae</name>
    <dbReference type="NCBI Taxonomy" id="468837"/>
    <lineage>
        <taxon>Eukaryota</taxon>
        <taxon>Fungi</taxon>
        <taxon>Dikarya</taxon>
        <taxon>Ascomycota</taxon>
        <taxon>Pezizomycotina</taxon>
        <taxon>Sordariomycetes</taxon>
        <taxon>Hypocreomycetidae</taxon>
        <taxon>Hypocreales</taxon>
        <taxon>Cordycipitaceae</taxon>
        <taxon>Lecanicillium</taxon>
    </lineage>
</organism>
<proteinExistence type="predicted"/>
<comment type="caution">
    <text evidence="1">The sequence shown here is derived from an EMBL/GenBank/DDBJ whole genome shotgun (WGS) entry which is preliminary data.</text>
</comment>
<reference evidence="1" key="1">
    <citation type="submission" date="2022-07" db="EMBL/GenBank/DDBJ databases">
        <title>Genome Sequence of Lecanicillium saksenae.</title>
        <authorList>
            <person name="Buettner E."/>
        </authorList>
    </citation>
    <scope>NUCLEOTIDE SEQUENCE</scope>
    <source>
        <strain evidence="1">VT-O1</strain>
    </source>
</reference>